<evidence type="ECO:0000313" key="5">
    <source>
        <dbReference type="EMBL" id="CAL1538617.1"/>
    </source>
</evidence>
<keyword evidence="1" id="KW-0413">Isomerase</keyword>
<dbReference type="GO" id="GO:0003755">
    <property type="term" value="F:peptidyl-prolyl cis-trans isomerase activity"/>
    <property type="evidence" value="ECO:0007669"/>
    <property type="project" value="UniProtKB-KW"/>
</dbReference>
<dbReference type="InterPro" id="IPR000697">
    <property type="entry name" value="WH1/EVH1_dom"/>
</dbReference>
<comment type="catalytic activity">
    <reaction evidence="1">
        <text>[protein]-peptidylproline (omega=180) = [protein]-peptidylproline (omega=0)</text>
        <dbReference type="Rhea" id="RHEA:16237"/>
        <dbReference type="Rhea" id="RHEA-COMP:10747"/>
        <dbReference type="Rhea" id="RHEA-COMP:10748"/>
        <dbReference type="ChEBI" id="CHEBI:83833"/>
        <dbReference type="ChEBI" id="CHEBI:83834"/>
        <dbReference type="EC" id="5.2.1.8"/>
    </reaction>
</comment>
<feature type="coiled-coil region" evidence="2">
    <location>
        <begin position="733"/>
        <end position="817"/>
    </location>
</feature>
<dbReference type="Gene3D" id="2.30.29.30">
    <property type="entry name" value="Pleckstrin-homology domain (PH domain)/Phosphotyrosine-binding domain (PTB)"/>
    <property type="match status" value="1"/>
</dbReference>
<dbReference type="InterPro" id="IPR001179">
    <property type="entry name" value="PPIase_FKBP_dom"/>
</dbReference>
<gene>
    <name evidence="5" type="ORF">GSLYS_00012438001</name>
</gene>
<accession>A0AAV2HYM1</accession>
<feature type="compositionally biased region" description="Acidic residues" evidence="3">
    <location>
        <begin position="1040"/>
        <end position="1079"/>
    </location>
</feature>
<feature type="region of interest" description="Disordered" evidence="3">
    <location>
        <begin position="277"/>
        <end position="303"/>
    </location>
</feature>
<name>A0AAV2HYM1_LYMST</name>
<dbReference type="EMBL" id="CAXITT010000307">
    <property type="protein sequence ID" value="CAL1538617.1"/>
    <property type="molecule type" value="Genomic_DNA"/>
</dbReference>
<dbReference type="Pfam" id="PF00568">
    <property type="entry name" value="WH1"/>
    <property type="match status" value="1"/>
</dbReference>
<feature type="compositionally biased region" description="Polar residues" evidence="3">
    <location>
        <begin position="1242"/>
        <end position="1270"/>
    </location>
</feature>
<feature type="region of interest" description="Disordered" evidence="3">
    <location>
        <begin position="1033"/>
        <end position="1112"/>
    </location>
</feature>
<dbReference type="Pfam" id="PF00254">
    <property type="entry name" value="FKBP_C"/>
    <property type="match status" value="1"/>
</dbReference>
<evidence type="ECO:0000259" key="4">
    <source>
        <dbReference type="PROSITE" id="PS50059"/>
    </source>
</evidence>
<proteinExistence type="predicted"/>
<dbReference type="EC" id="5.2.1.8" evidence="1"/>
<feature type="compositionally biased region" description="Polar residues" evidence="3">
    <location>
        <begin position="1086"/>
        <end position="1106"/>
    </location>
</feature>
<feature type="compositionally biased region" description="Basic and acidic residues" evidence="3">
    <location>
        <begin position="1354"/>
        <end position="1365"/>
    </location>
</feature>
<reference evidence="5 6" key="1">
    <citation type="submission" date="2024-04" db="EMBL/GenBank/DDBJ databases">
        <authorList>
            <consortium name="Genoscope - CEA"/>
            <person name="William W."/>
        </authorList>
    </citation>
    <scope>NUCLEOTIDE SEQUENCE [LARGE SCALE GENOMIC DNA]</scope>
</reference>
<feature type="compositionally biased region" description="Basic and acidic residues" evidence="3">
    <location>
        <begin position="1227"/>
        <end position="1241"/>
    </location>
</feature>
<dbReference type="PANTHER" id="PTHR44927">
    <property type="entry name" value="FK506-BINDING PROTEIN 15"/>
    <property type="match status" value="1"/>
</dbReference>
<dbReference type="SUPFAM" id="SSF54534">
    <property type="entry name" value="FKBP-like"/>
    <property type="match status" value="1"/>
</dbReference>
<keyword evidence="1" id="KW-0697">Rotamase</keyword>
<comment type="caution">
    <text evidence="5">The sequence shown here is derived from an EMBL/GenBank/DDBJ whole genome shotgun (WGS) entry which is preliminary data.</text>
</comment>
<feature type="region of interest" description="Disordered" evidence="3">
    <location>
        <begin position="35"/>
        <end position="54"/>
    </location>
</feature>
<dbReference type="InterPro" id="IPR011993">
    <property type="entry name" value="PH-like_dom_sf"/>
</dbReference>
<feature type="compositionally biased region" description="Acidic residues" evidence="3">
    <location>
        <begin position="1375"/>
        <end position="1386"/>
    </location>
</feature>
<feature type="domain" description="PPIase FKBP-type" evidence="4">
    <location>
        <begin position="184"/>
        <end position="275"/>
    </location>
</feature>
<keyword evidence="6" id="KW-1185">Reference proteome</keyword>
<organism evidence="5 6">
    <name type="scientific">Lymnaea stagnalis</name>
    <name type="common">Great pond snail</name>
    <name type="synonym">Helix stagnalis</name>
    <dbReference type="NCBI Taxonomy" id="6523"/>
    <lineage>
        <taxon>Eukaryota</taxon>
        <taxon>Metazoa</taxon>
        <taxon>Spiralia</taxon>
        <taxon>Lophotrochozoa</taxon>
        <taxon>Mollusca</taxon>
        <taxon>Gastropoda</taxon>
        <taxon>Heterobranchia</taxon>
        <taxon>Euthyneura</taxon>
        <taxon>Panpulmonata</taxon>
        <taxon>Hygrophila</taxon>
        <taxon>Lymnaeoidea</taxon>
        <taxon>Lymnaeidae</taxon>
        <taxon>Lymnaea</taxon>
    </lineage>
</organism>
<evidence type="ECO:0000256" key="2">
    <source>
        <dbReference type="SAM" id="Coils"/>
    </source>
</evidence>
<keyword evidence="2" id="KW-0175">Coiled coil</keyword>
<feature type="compositionally biased region" description="Basic and acidic residues" evidence="3">
    <location>
        <begin position="1140"/>
        <end position="1153"/>
    </location>
</feature>
<evidence type="ECO:0000256" key="3">
    <source>
        <dbReference type="SAM" id="MobiDB-lite"/>
    </source>
</evidence>
<protein>
    <recommendedName>
        <fullName evidence="1">peptidylprolyl isomerase</fullName>
        <ecNumber evidence="1">5.2.1.8</ecNumber>
    </recommendedName>
</protein>
<feature type="compositionally biased region" description="Pro residues" evidence="3">
    <location>
        <begin position="285"/>
        <end position="297"/>
    </location>
</feature>
<feature type="coiled-coil region" evidence="2">
    <location>
        <begin position="842"/>
        <end position="971"/>
    </location>
</feature>
<dbReference type="PROSITE" id="PS50059">
    <property type="entry name" value="FKBP_PPIASE"/>
    <property type="match status" value="1"/>
</dbReference>
<sequence>MFFNAEDDEQDFMSPGGSKLASLFGMDKATGQKGNETLTYTAPKQPKKKEAVPEGGGPTVIVASVIHAYKYLEGKYASQGKLGAALLGNQANKDYRILLYVNQQKQVTNAKITLNFAFNIQQNNYASFYDDARHMWSVMFESPEAAEKFAKEVAIAKANSVTGSLTDLIQQDLSVGDGGVLESGDSVEVKYTGWLFINGILGKVFDQSQQENYFRFKVSKGRVIKGWDQGMLGMKKGAKRLLIIPPSLGYGSQGAGERVPPDSTLVFEVQVMRVKLQKGDSPQESPVPTPAPTPAPVINPDQDDFEDAGVKGRTRSINEHITQSPDTNKAKLISRMARMGQPMLPFQGAVPAQPEDSDEEMHQQAEHVQAVPAAVKPNLPVKPRSLSSAGMAATANHVIITQAQPAMMQSGFGMVSMGNPGVVMTTNDGLMTQQQPAFLQNLPGAQQLAVYQNPNAYLQQQQQQQTALLQQQQQLLQQQQQQLLGQGLMMGGLQSQPPGYGVPAPAPLANPTPAPSSTADGLAPALLTETRQQNTEVRIGLSKMTDKVDKILEKIEHINSAVSGHGGGGLMPYGSSMPVPSMEANVLMQNITRIVQENERLKKDLYDQSHKVQEQNDKIAALLQTNQTFVEQSHSVLEQRNEGYKTTATQSQARVLALEQEKVHLATELSSASAQISTLQLELGEYRKREGELRQQIQLTTNTSTSTKDELEKLRAQREVEDEQKISNLTAIVRDEKQARKAAEVKLTNLSEELADLKLSHSTLEKNLSERKRKAAEERRKMEEDMEDAKISFEQTIEGLRERLRKQKTSVDAETENKVSKIEEDLSREWQTKCDRMAIALTDKHNRQIEEMKSEKEELLRKIEELERKVVSVRSSGSSTEKQVMQLQDELAEMKLWKDKYDSLRIQAGAMKDKYEKRLEELEGEKEEEGEKRNEIVEKAKEQRQELQQQIQQLQQQTQQLRSQLQANAAVQRSVETSSPTTSADIATEVKKIMNSVYQSLRSEIDTDDSYMGAEVLATVLNIIKQTTLKLVNPVSTREEESEEEEEEDEEENEEEEKNEEVEENQSNEEGIDEVDEDEKVVPVSAQINHSAYGTKPAVNQSASETEPSDYQLESIAVLEEASPPSLSKDDMTVIEKMMPEDEKEVQSNEDMKNLTQETTEEQIQEMTEDKQEVVQSAGSSHDVIDTKLTQDENLDDTEDFFEEALDDLTKGPASATDQPASIEADLSSRSDAELHNRFEADSNQSSVLTGADVVSTTAPDVEEQQNIISDATFGDEIKEHPKSATLEGSTVAPPKPSNDVREAPPPLFDDDEDDTNGDGTLFGRDSAVSDTLGLPPQNLTSTKKTSESKSTGKKLDLSTEEDLKPQPPPPLFGDDSDDDDLDWLS</sequence>
<dbReference type="PANTHER" id="PTHR44927:SF1">
    <property type="entry name" value="FK506-BINDING PROTEIN 15"/>
    <property type="match status" value="1"/>
</dbReference>
<evidence type="ECO:0000313" key="6">
    <source>
        <dbReference type="Proteomes" id="UP001497497"/>
    </source>
</evidence>
<dbReference type="InterPro" id="IPR056598">
    <property type="entry name" value="FKBP-15_dom"/>
</dbReference>
<dbReference type="InterPro" id="IPR046357">
    <property type="entry name" value="PPIase_dom_sf"/>
</dbReference>
<feature type="compositionally biased region" description="Acidic residues" evidence="3">
    <location>
        <begin position="1193"/>
        <end position="1207"/>
    </location>
</feature>
<feature type="region of interest" description="Disordered" evidence="3">
    <location>
        <begin position="1140"/>
        <end position="1386"/>
    </location>
</feature>
<dbReference type="Gene3D" id="3.10.50.40">
    <property type="match status" value="1"/>
</dbReference>
<dbReference type="Proteomes" id="UP001497497">
    <property type="component" value="Unassembled WGS sequence"/>
</dbReference>
<evidence type="ECO:0000256" key="1">
    <source>
        <dbReference type="PROSITE-ProRule" id="PRU00277"/>
    </source>
</evidence>
<dbReference type="Pfam" id="PF23649">
    <property type="entry name" value="FKBP15"/>
    <property type="match status" value="1"/>
</dbReference>